<keyword evidence="1" id="KW-0472">Membrane</keyword>
<protein>
    <submittedName>
        <fullName evidence="2">Hypthetical protein</fullName>
    </submittedName>
</protein>
<organism evidence="2">
    <name type="scientific">Verdigellas peltata</name>
    <dbReference type="NCBI Taxonomy" id="542676"/>
    <lineage>
        <taxon>Eukaryota</taxon>
        <taxon>Viridiplantae</taxon>
        <taxon>Prasinodermophyta</taxon>
        <taxon>Palmophyllophyceae</taxon>
        <taxon>Palmophyllales</taxon>
        <taxon>Palmophyllaceae</taxon>
        <taxon>Verdigellas</taxon>
    </lineage>
</organism>
<keyword evidence="2" id="KW-0934">Plastid</keyword>
<feature type="transmembrane region" description="Helical" evidence="1">
    <location>
        <begin position="7"/>
        <end position="27"/>
    </location>
</feature>
<dbReference type="AlphaFoldDB" id="A0A170TPT2"/>
<dbReference type="GeneID" id="27911626"/>
<reference evidence="2" key="1">
    <citation type="journal article" date="2016" name="Sci. Rep.">
        <title>Chloroplast phylogenomics reveal the deepest branching clade of the Chlorophyta, Palmophyllophyceae class. nov.</title>
        <authorList>
            <person name="Leliaert F."/>
            <person name="Tronholm A."/>
            <person name="Lemieux C."/>
            <person name="Turmel M."/>
            <person name="DePriest M.S."/>
            <person name="Bhattacharya D."/>
            <person name="Karol K.G."/>
            <person name="Fredericq S."/>
            <person name="Zechman F.W."/>
            <person name="Lopez-Bautista J."/>
        </authorList>
    </citation>
    <scope>NUCLEOTIDE SEQUENCE</scope>
</reference>
<keyword evidence="1" id="KW-1133">Transmembrane helix</keyword>
<keyword evidence="1" id="KW-0812">Transmembrane</keyword>
<dbReference type="EMBL" id="LT174527">
    <property type="protein sequence ID" value="CZF96692.1"/>
    <property type="molecule type" value="Genomic_DNA"/>
</dbReference>
<evidence type="ECO:0000256" key="1">
    <source>
        <dbReference type="SAM" id="Phobius"/>
    </source>
</evidence>
<keyword evidence="2" id="KW-0150">Chloroplast</keyword>
<sequence>MTYQLINLLLLGLTTSNLIIYLLKIYFSDLFLSSQSIEIEFLFLILGFFVSIPFVLSYESIYKVIKNKLFNQNLQYLIIYLLGINFGLLFSSIFSWSFFSFELNSFIIQFFKINSFHIFFCLVFMFYFFNLIKLTNKLSILLDSLVINKKLSNLSFFTSLKTIFYFHKLNLYNSIFFEHSLILFDNQIYKLWIKFLCNKDPLIIIYYFSILNFLKKQKPLKILIQSTLLKWLILSKKNFKNLILKAKQEFWFNKTNLKLKKSLIKNFFHLNNFGYEVDEIIKIQLTKKGKKYHQAIGYLEDGSLVVVKNGINFIGYSIRVKIKKIFQTKTGRILFTNLYNAKN</sequence>
<gene>
    <name evidence="2" type="primary">orf1</name>
</gene>
<accession>A0A170TPT2</accession>
<feature type="transmembrane region" description="Helical" evidence="1">
    <location>
        <begin position="77"/>
        <end position="99"/>
    </location>
</feature>
<proteinExistence type="predicted"/>
<feature type="transmembrane region" description="Helical" evidence="1">
    <location>
        <begin position="105"/>
        <end position="129"/>
    </location>
</feature>
<evidence type="ECO:0000313" key="2">
    <source>
        <dbReference type="EMBL" id="CZF96692.1"/>
    </source>
</evidence>
<geneLocation type="chloroplast" evidence="2"/>
<name>A0A170TPT2_9VIRI</name>
<feature type="transmembrane region" description="Helical" evidence="1">
    <location>
        <begin position="39"/>
        <end position="56"/>
    </location>
</feature>
<dbReference type="RefSeq" id="YP_009254439.1">
    <property type="nucleotide sequence ID" value="NC_030220.1"/>
</dbReference>